<dbReference type="GO" id="GO:0005762">
    <property type="term" value="C:mitochondrial large ribosomal subunit"/>
    <property type="evidence" value="ECO:0007669"/>
    <property type="project" value="TreeGrafter"/>
</dbReference>
<comment type="similarity">
    <text evidence="7">Belongs to the class I-like SAM-binding methyltransferase superfamily. RsmB/NOP family.</text>
</comment>
<dbReference type="Proteomes" id="UP001046870">
    <property type="component" value="Chromosome 12"/>
</dbReference>
<keyword evidence="5 7" id="KW-0694">RNA-binding</keyword>
<dbReference type="AlphaFoldDB" id="A0A9D3T8Q9"/>
<keyword evidence="4 7" id="KW-0949">S-adenosyl-L-methionine</keyword>
<dbReference type="PROSITE" id="PS51686">
    <property type="entry name" value="SAM_MT_RSMB_NOP"/>
    <property type="match status" value="1"/>
</dbReference>
<dbReference type="PANTHER" id="PTHR22808">
    <property type="entry name" value="NCL1 YEAST -RELATED NOL1/NOP2/FMU SUN DOMAIN-CONTAINING"/>
    <property type="match status" value="1"/>
</dbReference>
<dbReference type="EMBL" id="JAFDVH010000012">
    <property type="protein sequence ID" value="KAG7467145.1"/>
    <property type="molecule type" value="Genomic_DNA"/>
</dbReference>
<dbReference type="FunFam" id="3.40.50.150:FF:000055">
    <property type="entry name" value="5-methylcytosine rRNA methyltransferase NSUN4"/>
    <property type="match status" value="1"/>
</dbReference>
<dbReference type="GO" id="GO:0008173">
    <property type="term" value="F:RNA methyltransferase activity"/>
    <property type="evidence" value="ECO:0007669"/>
    <property type="project" value="InterPro"/>
</dbReference>
<feature type="binding site" evidence="7">
    <location>
        <position position="252"/>
    </location>
    <ligand>
        <name>S-adenosyl-L-methionine</name>
        <dbReference type="ChEBI" id="CHEBI:59789"/>
    </ligand>
</feature>
<feature type="domain" description="SAM-dependent MTase RsmB/NOP-type" evidence="8">
    <location>
        <begin position="89"/>
        <end position="373"/>
    </location>
</feature>
<evidence type="ECO:0000313" key="9">
    <source>
        <dbReference type="EMBL" id="KAG7467145.1"/>
    </source>
</evidence>
<dbReference type="InterPro" id="IPR001678">
    <property type="entry name" value="MeTrfase_RsmB-F_NOP2_dom"/>
</dbReference>
<keyword evidence="2 7" id="KW-0489">Methyltransferase</keyword>
<name>A0A9D3T8Q9_MEGAT</name>
<keyword evidence="6" id="KW-0496">Mitochondrion</keyword>
<dbReference type="GO" id="GO:0031167">
    <property type="term" value="P:rRNA methylation"/>
    <property type="evidence" value="ECO:0007669"/>
    <property type="project" value="TreeGrafter"/>
</dbReference>
<evidence type="ECO:0000256" key="5">
    <source>
        <dbReference type="ARBA" id="ARBA00022884"/>
    </source>
</evidence>
<dbReference type="Gene3D" id="6.20.240.40">
    <property type="match status" value="1"/>
</dbReference>
<evidence type="ECO:0000256" key="7">
    <source>
        <dbReference type="PROSITE-ProRule" id="PRU01023"/>
    </source>
</evidence>
<dbReference type="CDD" id="cd02440">
    <property type="entry name" value="AdoMet_MTases"/>
    <property type="match status" value="1"/>
</dbReference>
<sequence>MIRVVCSRGTRCLKWNGFCISVHVKTIASFGYNTNVPDLKVSSSKSCTVQSNQVKSGQRKQLCKLVLDHFDKQYSEELGQLWTTAREVLLDPRCWQYGVMLNRFSESTELRQLLQTQDYSSLLPQDSGSLQCFVHQSQIRFPSQKHQPGQLKQYYLLNAASLLPVLALGVRDGDRVLDLCSAPGGKAVAILQSATPGLLHCNELDCHRWKWLAETLESFIPQALNDAVKVFNLDGRLFGQIEAGAYDKVLVDAPCSNDRSWLFAAPQQGALWLQERSKLPDLQTELLSSALAAIRPGGTVVYSTCTLSRAENSAVVERILTSCPNTELQDLGGLARSLSHHFTFDPNSKFGILIVPEKGRTWGPMFVAKLKKH</sequence>
<dbReference type="GO" id="GO:0003723">
    <property type="term" value="F:RNA binding"/>
    <property type="evidence" value="ECO:0007669"/>
    <property type="project" value="UniProtKB-UniRule"/>
</dbReference>
<comment type="subcellular location">
    <subcellularLocation>
        <location evidence="1">Mitochondrion</location>
    </subcellularLocation>
</comment>
<dbReference type="SUPFAM" id="SSF53335">
    <property type="entry name" value="S-adenosyl-L-methionine-dependent methyltransferases"/>
    <property type="match status" value="1"/>
</dbReference>
<organism evidence="9 10">
    <name type="scientific">Megalops atlanticus</name>
    <name type="common">Tarpon</name>
    <name type="synonym">Clupea gigantea</name>
    <dbReference type="NCBI Taxonomy" id="7932"/>
    <lineage>
        <taxon>Eukaryota</taxon>
        <taxon>Metazoa</taxon>
        <taxon>Chordata</taxon>
        <taxon>Craniata</taxon>
        <taxon>Vertebrata</taxon>
        <taxon>Euteleostomi</taxon>
        <taxon>Actinopterygii</taxon>
        <taxon>Neopterygii</taxon>
        <taxon>Teleostei</taxon>
        <taxon>Elopiformes</taxon>
        <taxon>Megalopidae</taxon>
        <taxon>Megalops</taxon>
    </lineage>
</organism>
<dbReference type="InterPro" id="IPR023267">
    <property type="entry name" value="RCMT"/>
</dbReference>
<dbReference type="OrthoDB" id="8020218at2759"/>
<dbReference type="Pfam" id="PF01189">
    <property type="entry name" value="Methyltr_RsmB-F"/>
    <property type="match status" value="1"/>
</dbReference>
<keyword evidence="10" id="KW-1185">Reference proteome</keyword>
<evidence type="ECO:0000256" key="6">
    <source>
        <dbReference type="ARBA" id="ARBA00023128"/>
    </source>
</evidence>
<evidence type="ECO:0000259" key="8">
    <source>
        <dbReference type="PROSITE" id="PS51686"/>
    </source>
</evidence>
<evidence type="ECO:0000313" key="10">
    <source>
        <dbReference type="Proteomes" id="UP001046870"/>
    </source>
</evidence>
<proteinExistence type="inferred from homology"/>
<protein>
    <recommendedName>
        <fullName evidence="8">SAM-dependent MTase RsmB/NOP-type domain-containing protein</fullName>
    </recommendedName>
</protein>
<gene>
    <name evidence="9" type="ORF">MATL_G00150260</name>
</gene>
<dbReference type="PRINTS" id="PR02008">
    <property type="entry name" value="RCMTFAMILY"/>
</dbReference>
<dbReference type="Gene3D" id="3.40.50.150">
    <property type="entry name" value="Vaccinia Virus protein VP39"/>
    <property type="match status" value="1"/>
</dbReference>
<dbReference type="PANTHER" id="PTHR22808:SF8">
    <property type="entry name" value="TRNA (CYTOSINE(34)-C(5))-METHYLTRANSFERASE, MITOCHONDRIAL"/>
    <property type="match status" value="1"/>
</dbReference>
<feature type="binding site" evidence="7">
    <location>
        <position position="203"/>
    </location>
    <ligand>
        <name>S-adenosyl-L-methionine</name>
        <dbReference type="ChEBI" id="CHEBI:59789"/>
    </ligand>
</feature>
<dbReference type="InterPro" id="IPR049560">
    <property type="entry name" value="MeTrfase_RsmB-F_NOP2_cat"/>
</dbReference>
<comment type="caution">
    <text evidence="9">The sequence shown here is derived from an EMBL/GenBank/DDBJ whole genome shotgun (WGS) entry which is preliminary data.</text>
</comment>
<reference evidence="9" key="1">
    <citation type="submission" date="2021-01" db="EMBL/GenBank/DDBJ databases">
        <authorList>
            <person name="Zahm M."/>
            <person name="Roques C."/>
            <person name="Cabau C."/>
            <person name="Klopp C."/>
            <person name="Donnadieu C."/>
            <person name="Jouanno E."/>
            <person name="Lampietro C."/>
            <person name="Louis A."/>
            <person name="Herpin A."/>
            <person name="Echchiki A."/>
            <person name="Berthelot C."/>
            <person name="Parey E."/>
            <person name="Roest-Crollius H."/>
            <person name="Braasch I."/>
            <person name="Postlethwait J."/>
            <person name="Bobe J."/>
            <person name="Montfort J."/>
            <person name="Bouchez O."/>
            <person name="Begum T."/>
            <person name="Mejri S."/>
            <person name="Adams A."/>
            <person name="Chen W.-J."/>
            <person name="Guiguen Y."/>
        </authorList>
    </citation>
    <scope>NUCLEOTIDE SEQUENCE</scope>
    <source>
        <strain evidence="9">YG-15Mar2019-1</strain>
        <tissue evidence="9">Brain</tissue>
    </source>
</reference>
<evidence type="ECO:0000256" key="4">
    <source>
        <dbReference type="ARBA" id="ARBA00022691"/>
    </source>
</evidence>
<feature type="binding site" evidence="7">
    <location>
        <position position="234"/>
    </location>
    <ligand>
        <name>S-adenosyl-L-methionine</name>
        <dbReference type="ChEBI" id="CHEBI:59789"/>
    </ligand>
</feature>
<accession>A0A9D3T8Q9</accession>
<dbReference type="InterPro" id="IPR029063">
    <property type="entry name" value="SAM-dependent_MTases_sf"/>
</dbReference>
<evidence type="ECO:0000256" key="1">
    <source>
        <dbReference type="ARBA" id="ARBA00004173"/>
    </source>
</evidence>
<evidence type="ECO:0000256" key="2">
    <source>
        <dbReference type="ARBA" id="ARBA00022603"/>
    </source>
</evidence>
<keyword evidence="3 7" id="KW-0808">Transferase</keyword>
<feature type="binding site" evidence="7">
    <location>
        <begin position="180"/>
        <end position="186"/>
    </location>
    <ligand>
        <name>S-adenosyl-L-methionine</name>
        <dbReference type="ChEBI" id="CHEBI:59789"/>
    </ligand>
</feature>
<feature type="active site" description="Nucleophile" evidence="7">
    <location>
        <position position="305"/>
    </location>
</feature>
<evidence type="ECO:0000256" key="3">
    <source>
        <dbReference type="ARBA" id="ARBA00022679"/>
    </source>
</evidence>